<reference evidence="5" key="1">
    <citation type="submission" date="2023-08" db="EMBL/GenBank/DDBJ databases">
        <authorList>
            <person name="Chen Y."/>
            <person name="Shah S."/>
            <person name="Dougan E. K."/>
            <person name="Thang M."/>
            <person name="Chan C."/>
        </authorList>
    </citation>
    <scope>NUCLEOTIDE SEQUENCE</scope>
</reference>
<dbReference type="Pfam" id="PF22784">
    <property type="entry name" value="PTP-SAK"/>
    <property type="match status" value="1"/>
</dbReference>
<dbReference type="Gene3D" id="3.90.190.10">
    <property type="entry name" value="Protein tyrosine phosphatase superfamily"/>
    <property type="match status" value="1"/>
</dbReference>
<feature type="compositionally biased region" description="Low complexity" evidence="2">
    <location>
        <begin position="440"/>
        <end position="453"/>
    </location>
</feature>
<feature type="domain" description="Swiss Army Knife protein DSP-PTPase phosphatase" evidence="4">
    <location>
        <begin position="652"/>
        <end position="797"/>
    </location>
</feature>
<dbReference type="PROSITE" id="PS00383">
    <property type="entry name" value="TYR_PHOSPHATASE_1"/>
    <property type="match status" value="1"/>
</dbReference>
<dbReference type="InterPro" id="IPR016130">
    <property type="entry name" value="Tyr_Pase_AS"/>
</dbReference>
<protein>
    <recommendedName>
        <fullName evidence="4">Swiss Army Knife protein DSP-PTPase phosphatase domain-containing protein</fullName>
    </recommendedName>
</protein>
<dbReference type="InterPro" id="IPR057023">
    <property type="entry name" value="PTP-SAK"/>
</dbReference>
<evidence type="ECO:0000256" key="3">
    <source>
        <dbReference type="SAM" id="Phobius"/>
    </source>
</evidence>
<feature type="region of interest" description="Disordered" evidence="2">
    <location>
        <begin position="1245"/>
        <end position="1461"/>
    </location>
</feature>
<feature type="compositionally biased region" description="Pro residues" evidence="2">
    <location>
        <begin position="1541"/>
        <end position="1550"/>
    </location>
</feature>
<dbReference type="InterPro" id="IPR029021">
    <property type="entry name" value="Prot-tyrosine_phosphatase-like"/>
</dbReference>
<feature type="region of interest" description="Disordered" evidence="2">
    <location>
        <begin position="1775"/>
        <end position="1943"/>
    </location>
</feature>
<feature type="region of interest" description="Disordered" evidence="2">
    <location>
        <begin position="406"/>
        <end position="519"/>
    </location>
</feature>
<dbReference type="EMBL" id="CAUJNA010000446">
    <property type="protein sequence ID" value="CAJ1377172.1"/>
    <property type="molecule type" value="Genomic_DNA"/>
</dbReference>
<evidence type="ECO:0000313" key="6">
    <source>
        <dbReference type="Proteomes" id="UP001178507"/>
    </source>
</evidence>
<dbReference type="SUPFAM" id="SSF52799">
    <property type="entry name" value="(Phosphotyrosine protein) phosphatases II"/>
    <property type="match status" value="1"/>
</dbReference>
<feature type="region of interest" description="Disordered" evidence="2">
    <location>
        <begin position="540"/>
        <end position="569"/>
    </location>
</feature>
<feature type="region of interest" description="Disordered" evidence="2">
    <location>
        <begin position="1473"/>
        <end position="1729"/>
    </location>
</feature>
<feature type="compositionally biased region" description="Pro residues" evidence="2">
    <location>
        <begin position="1349"/>
        <end position="1359"/>
    </location>
</feature>
<feature type="compositionally biased region" description="Low complexity" evidence="2">
    <location>
        <begin position="1623"/>
        <end position="1637"/>
    </location>
</feature>
<comment type="caution">
    <text evidence="5">The sequence shown here is derived from an EMBL/GenBank/DDBJ whole genome shotgun (WGS) entry which is preliminary data.</text>
</comment>
<feature type="transmembrane region" description="Helical" evidence="3">
    <location>
        <begin position="329"/>
        <end position="352"/>
    </location>
</feature>
<keyword evidence="6" id="KW-1185">Reference proteome</keyword>
<feature type="compositionally biased region" description="Acidic residues" evidence="2">
    <location>
        <begin position="14"/>
        <end position="27"/>
    </location>
</feature>
<gene>
    <name evidence="5" type="ORF">EVOR1521_LOCUS6054</name>
</gene>
<feature type="compositionally biased region" description="Pro residues" evidence="2">
    <location>
        <begin position="1325"/>
        <end position="1337"/>
    </location>
</feature>
<feature type="compositionally biased region" description="Low complexity" evidence="2">
    <location>
        <begin position="1419"/>
        <end position="1446"/>
    </location>
</feature>
<proteinExistence type="predicted"/>
<feature type="compositionally biased region" description="Low complexity" evidence="2">
    <location>
        <begin position="1863"/>
        <end position="1879"/>
    </location>
</feature>
<keyword evidence="3" id="KW-1133">Transmembrane helix</keyword>
<feature type="region of interest" description="Disordered" evidence="2">
    <location>
        <begin position="861"/>
        <end position="891"/>
    </location>
</feature>
<feature type="compositionally biased region" description="Low complexity" evidence="2">
    <location>
        <begin position="1676"/>
        <end position="1688"/>
    </location>
</feature>
<feature type="compositionally biased region" description="Low complexity" evidence="2">
    <location>
        <begin position="1156"/>
        <end position="1167"/>
    </location>
</feature>
<dbReference type="GO" id="GO:0016791">
    <property type="term" value="F:phosphatase activity"/>
    <property type="evidence" value="ECO:0007669"/>
    <property type="project" value="UniProtKB-ARBA"/>
</dbReference>
<feature type="region of interest" description="Disordered" evidence="2">
    <location>
        <begin position="1000"/>
        <end position="1192"/>
    </location>
</feature>
<accession>A0AA36HXJ0</accession>
<keyword evidence="3" id="KW-0812">Transmembrane</keyword>
<feature type="transmembrane region" description="Helical" evidence="3">
    <location>
        <begin position="364"/>
        <end position="396"/>
    </location>
</feature>
<evidence type="ECO:0000256" key="1">
    <source>
        <dbReference type="ARBA" id="ARBA00022801"/>
    </source>
</evidence>
<feature type="compositionally biased region" description="Low complexity" evidence="2">
    <location>
        <begin position="1481"/>
        <end position="1490"/>
    </location>
</feature>
<feature type="region of interest" description="Disordered" evidence="2">
    <location>
        <begin position="1"/>
        <end position="131"/>
    </location>
</feature>
<feature type="compositionally biased region" description="Polar residues" evidence="2">
    <location>
        <begin position="1493"/>
        <end position="1504"/>
    </location>
</feature>
<feature type="compositionally biased region" description="Pro residues" evidence="2">
    <location>
        <begin position="1823"/>
        <end position="1835"/>
    </location>
</feature>
<keyword evidence="1" id="KW-0378">Hydrolase</keyword>
<feature type="region of interest" description="Disordered" evidence="2">
    <location>
        <begin position="581"/>
        <end position="610"/>
    </location>
</feature>
<organism evidence="5 6">
    <name type="scientific">Effrenium voratum</name>
    <dbReference type="NCBI Taxonomy" id="2562239"/>
    <lineage>
        <taxon>Eukaryota</taxon>
        <taxon>Sar</taxon>
        <taxon>Alveolata</taxon>
        <taxon>Dinophyceae</taxon>
        <taxon>Suessiales</taxon>
        <taxon>Symbiodiniaceae</taxon>
        <taxon>Effrenium</taxon>
    </lineage>
</organism>
<evidence type="ECO:0000256" key="2">
    <source>
        <dbReference type="SAM" id="MobiDB-lite"/>
    </source>
</evidence>
<feature type="compositionally biased region" description="Basic and acidic residues" evidence="2">
    <location>
        <begin position="1384"/>
        <end position="1412"/>
    </location>
</feature>
<sequence length="1959" mass="207028">MEASPEMPVPTEMPSDEEDEGPEEGETVEAPTAPQDSAVYSAPPLSSPTELPVPTEMPSPGVPGSATPEPTVAVPQFVQDPTEPAVTSSAERTMTAPSAPSGLSTHPSLAPTSPADLPVPTQRPSPSSMRFEEADGRLWDIQRLDDVSFGTIVQAAGSAAGSFAKRRPVGVSLWALGLLLASFAKGFTVDQVTEETYFLGVRDAQKVRDSELSKALHALDRAERTYYNSKGWFWQCDQRCMQNYDKYQMAKEDTDRVQRKVDKIMQDARQEVGIWSSFGVQEVRGKFWAAWQSGKDLAMRYTMMDAVFMMIGGKEETLVSVLLKLAFQYAVNLTVGLVSAFFFFMYHVYSLLVNYGEPMMSGLAFFLLVLVAAASLIGTYLITMYGVVAGGGFWVLKQAAKHEALNEGRTEGLTTSERSQRRERGEAQAIESSATKPGLSASAPVSPSEVAVPTQLPSPTMREEEIEVDTATVSARDGTVPRLKPPSSPADLPVPTQMASPTSLQSDEEEEEATLAAATQEPTAVESAGLVSGSMASPSEMAVPTFVPSPEEEDAPDLMPEPTTVPVPRHADKYSSALLSSSVQDEEASPTEMPVPTELPSPTSPADEEGETIATASLPTASLRRPAREVQAGRMNLRMAFSALSPSAFSRHANWLVPGQLMVGRYPYVNPVYCDQLEEAEAHLAALLEEAKVSTFVCLQSELPDQVAGDWPARGVPVPGFPGRFLRYADAARQVAKTELCFLHAPVPDLSTPQVSALRGLLDDLKTRIDRGEVVYLHCWGGRGRSGVVGACLLGHMFPKLTGEESLRLVQEGYTSRGDPLDSGTFARSPQTEAYLPTFAFQTGDASAVAECNALALEPASSQLDDDSPSEMPVPTEQPSPTSPADEDEDDIDELPAVPISAMSEASSVPVPTLVPTQTATSISTASAGGVPTIVEEAPPLMESALLPPDSAFSVSPDDVAVPTDVPSPTSLALECEAFEEEMLAPNLADLEETAAALCDADYPPPMPESAPVSSAPMSSPSAPPSPQLLVPTERPSPTSWAAANEVAKAPTVPTAQPTSPAELPVPSKHQTSPTEVEEAPTESVPLPTRPVETLHSEPPTLPSALPASARMVSPADPPVPTEMPSPSERREETEDVASAPTGPSVTAGPATLTQVRPSSPSELPVPSERKRKAEEIEQEEDVQPLEVVPRFQPGSGYDYGFSYGGSSGSGYGKGYKGDGKGYKGAGKDYKGAGKDYKGFGKDYKGDGKGYKGYKGAGKDYKGAGKDFKGAGKDFKGAGKDYKGDGKGFKGAGKDYGKSYGKDDAPVSFPPVVRRRLEGQRPSPSELPVPTDKPSPTSPARRPEEAPSRLPPAPPPPPKRAQQAKSPSELPVPTDKPSPTSPAREAHTDTETRQETQPTRDEVPTRMSKVEEVPVAQQSAALSAMSAMMSAASSELHQSPTEMPVPTEVPSPTSPAEEEAATITCAAPATVASVPTRSPAVEPEVQVPPESAMHSSGLESSSAPVASPTEMPVPTDVSPTTIGEDDEQEPTVTVPTALPEPTIPTVPPPGMEVDGSAMASAGYTSAPPASPEEMPVPTELPSPTSPADAVEHPEDADLEVPSEPRSRKSAALPSPELVPAVQSSAMHLSSSAMMSSSVPQPHSPTEMPVPTELPSPTSPGPEGDVRTGTVATASQPRTVPTVVPEVPVSGMFPSSGGLDSSAPVSPGEVAVPTELPSPTSLGAQSEEENATMLPLPTESLPTQPTATFPTIQIHTREEPTDLPIFAARLTAATARAQVSDLPPRGPRVKSPTEMPVPSDLQSPRKPPVSAVFPDSAERMPSPTEMPVPTDMPSPTSPADVPEPEDFPTDELQPPQAPQDTPMPRDSALLSSSARARSPSEMPVPTEQPHATSPADQDGFDLPVEEEVESARAETEPGEEDVPVPQGTFTVPTLPPPETRTTAWRPGQGLLLLQRRRAAT</sequence>
<evidence type="ECO:0000259" key="4">
    <source>
        <dbReference type="Pfam" id="PF22784"/>
    </source>
</evidence>
<feature type="compositionally biased region" description="Basic and acidic residues" evidence="2">
    <location>
        <begin position="1257"/>
        <end position="1305"/>
    </location>
</feature>
<feature type="compositionally biased region" description="Low complexity" evidence="2">
    <location>
        <begin position="1010"/>
        <end position="1021"/>
    </location>
</feature>
<dbReference type="Proteomes" id="UP001178507">
    <property type="component" value="Unassembled WGS sequence"/>
</dbReference>
<name>A0AA36HXJ0_9DINO</name>
<keyword evidence="3" id="KW-0472">Membrane</keyword>
<evidence type="ECO:0000313" key="5">
    <source>
        <dbReference type="EMBL" id="CAJ1377172.1"/>
    </source>
</evidence>
<feature type="compositionally biased region" description="Polar residues" evidence="2">
    <location>
        <begin position="85"/>
        <end position="111"/>
    </location>
</feature>